<sequence length="475" mass="51449">MPHADAKLALRTARRIEKEIALAGWPVGAPLGSEEELRVRLEVSRSVLREALVLVEHHRAARMRRGNGGGLYVTAPDHGPATRAIILYLEHGGTGVADLVRARLMLEPLAAAGAAAHIGESDIPALRAMVLPPGQERGAPADIPAMDVFHATLGRLSGNPVLRLFLHVLIELTDRFATGEAVGRAGPVGEPVEHARRRIVEAVVAGDAHEARAAATRYMEGVAEYIAARPSRDRALRQDRPAPAPDGDAKLSELLAVRIHNEVVHRGWPAGELLGTETELLARYGVSRAVLREAVRILEHHAVATMRRGPSGGLAVTEPEPSAAVEMMALYLDYRRATREDLHAVREAVELGCLDLLLARRAEPRVTRALHAAVAAARDETATARVTFTEIAELAGNPVLTLFLHIVTELAGRHLRELRAEGGARGRAEVPDAVELSRWSRYSYGRIAEAVLAGDAALARHRLRRDLAEAFARLY</sequence>
<feature type="domain" description="HTH gntR-type" evidence="4">
    <location>
        <begin position="249"/>
        <end position="319"/>
    </location>
</feature>
<evidence type="ECO:0000313" key="6">
    <source>
        <dbReference type="Proteomes" id="UP000272400"/>
    </source>
</evidence>
<dbReference type="InterPro" id="IPR011711">
    <property type="entry name" value="GntR_C"/>
</dbReference>
<dbReference type="PROSITE" id="PS50949">
    <property type="entry name" value="HTH_GNTR"/>
    <property type="match status" value="2"/>
</dbReference>
<proteinExistence type="predicted"/>
<gene>
    <name evidence="5" type="ORF">EDD29_1824</name>
</gene>
<keyword evidence="6" id="KW-1185">Reference proteome</keyword>
<dbReference type="SMART" id="SM00345">
    <property type="entry name" value="HTH_GNTR"/>
    <property type="match status" value="2"/>
</dbReference>
<dbReference type="RefSeq" id="WP_123663940.1">
    <property type="nucleotide sequence ID" value="NZ_RJKE01000001.1"/>
</dbReference>
<feature type="domain" description="HTH gntR-type" evidence="4">
    <location>
        <begin position="6"/>
        <end position="76"/>
    </location>
</feature>
<dbReference type="InterPro" id="IPR036388">
    <property type="entry name" value="WH-like_DNA-bd_sf"/>
</dbReference>
<keyword evidence="2 5" id="KW-0238">DNA-binding</keyword>
<organism evidence="5 6">
    <name type="scientific">Actinocorallia herbida</name>
    <dbReference type="NCBI Taxonomy" id="58109"/>
    <lineage>
        <taxon>Bacteria</taxon>
        <taxon>Bacillati</taxon>
        <taxon>Actinomycetota</taxon>
        <taxon>Actinomycetes</taxon>
        <taxon>Streptosporangiales</taxon>
        <taxon>Thermomonosporaceae</taxon>
        <taxon>Actinocorallia</taxon>
    </lineage>
</organism>
<evidence type="ECO:0000259" key="4">
    <source>
        <dbReference type="PROSITE" id="PS50949"/>
    </source>
</evidence>
<keyword evidence="3" id="KW-0804">Transcription</keyword>
<protein>
    <submittedName>
        <fullName evidence="5">DNA-binding FadR family transcriptional regulator</fullName>
    </submittedName>
</protein>
<dbReference type="InterPro" id="IPR036390">
    <property type="entry name" value="WH_DNA-bd_sf"/>
</dbReference>
<dbReference type="Gene3D" id="1.10.10.10">
    <property type="entry name" value="Winged helix-like DNA-binding domain superfamily/Winged helix DNA-binding domain"/>
    <property type="match status" value="2"/>
</dbReference>
<comment type="caution">
    <text evidence="5">The sequence shown here is derived from an EMBL/GenBank/DDBJ whole genome shotgun (WGS) entry which is preliminary data.</text>
</comment>
<evidence type="ECO:0000256" key="3">
    <source>
        <dbReference type="ARBA" id="ARBA00023163"/>
    </source>
</evidence>
<dbReference type="PANTHER" id="PTHR43537">
    <property type="entry name" value="TRANSCRIPTIONAL REGULATOR, GNTR FAMILY"/>
    <property type="match status" value="1"/>
</dbReference>
<accession>A0A3N1CSZ7</accession>
<dbReference type="EMBL" id="RJKE01000001">
    <property type="protein sequence ID" value="ROO84304.1"/>
    <property type="molecule type" value="Genomic_DNA"/>
</dbReference>
<reference evidence="5 6" key="1">
    <citation type="submission" date="2018-11" db="EMBL/GenBank/DDBJ databases">
        <title>Sequencing the genomes of 1000 actinobacteria strains.</title>
        <authorList>
            <person name="Klenk H.-P."/>
        </authorList>
    </citation>
    <scope>NUCLEOTIDE SEQUENCE [LARGE SCALE GENOMIC DNA]</scope>
    <source>
        <strain evidence="5 6">DSM 44254</strain>
    </source>
</reference>
<keyword evidence="1" id="KW-0805">Transcription regulation</keyword>
<dbReference type="InterPro" id="IPR008920">
    <property type="entry name" value="TF_FadR/GntR_C"/>
</dbReference>
<dbReference type="Pfam" id="PF07729">
    <property type="entry name" value="FCD"/>
    <property type="match status" value="1"/>
</dbReference>
<dbReference type="SUPFAM" id="SSF48008">
    <property type="entry name" value="GntR ligand-binding domain-like"/>
    <property type="match status" value="1"/>
</dbReference>
<dbReference type="GO" id="GO:0003677">
    <property type="term" value="F:DNA binding"/>
    <property type="evidence" value="ECO:0007669"/>
    <property type="project" value="UniProtKB-KW"/>
</dbReference>
<name>A0A3N1CSZ7_9ACTN</name>
<dbReference type="AlphaFoldDB" id="A0A3N1CSZ7"/>
<dbReference type="Pfam" id="PF00392">
    <property type="entry name" value="GntR"/>
    <property type="match status" value="2"/>
</dbReference>
<evidence type="ECO:0000256" key="1">
    <source>
        <dbReference type="ARBA" id="ARBA00023015"/>
    </source>
</evidence>
<dbReference type="SMART" id="SM00895">
    <property type="entry name" value="FCD"/>
    <property type="match status" value="2"/>
</dbReference>
<dbReference type="Proteomes" id="UP000272400">
    <property type="component" value="Unassembled WGS sequence"/>
</dbReference>
<dbReference type="Gene3D" id="1.20.120.530">
    <property type="entry name" value="GntR ligand-binding domain-like"/>
    <property type="match status" value="2"/>
</dbReference>
<dbReference type="GO" id="GO:0003700">
    <property type="term" value="F:DNA-binding transcription factor activity"/>
    <property type="evidence" value="ECO:0007669"/>
    <property type="project" value="InterPro"/>
</dbReference>
<evidence type="ECO:0000313" key="5">
    <source>
        <dbReference type="EMBL" id="ROO84304.1"/>
    </source>
</evidence>
<evidence type="ECO:0000256" key="2">
    <source>
        <dbReference type="ARBA" id="ARBA00023125"/>
    </source>
</evidence>
<dbReference type="InterPro" id="IPR000524">
    <property type="entry name" value="Tscrpt_reg_HTH_GntR"/>
</dbReference>
<dbReference type="PANTHER" id="PTHR43537:SF5">
    <property type="entry name" value="UXU OPERON TRANSCRIPTIONAL REGULATOR"/>
    <property type="match status" value="1"/>
</dbReference>
<dbReference type="OrthoDB" id="4535513at2"/>
<dbReference type="SUPFAM" id="SSF46785">
    <property type="entry name" value="Winged helix' DNA-binding domain"/>
    <property type="match status" value="2"/>
</dbReference>